<evidence type="ECO:0000256" key="1">
    <source>
        <dbReference type="PROSITE-ProRule" id="PRU01005"/>
    </source>
</evidence>
<dbReference type="EMBL" id="BTSX01000002">
    <property type="protein sequence ID" value="GMS85516.1"/>
    <property type="molecule type" value="Genomic_DNA"/>
</dbReference>
<feature type="non-terminal residue" evidence="4">
    <location>
        <position position="224"/>
    </location>
</feature>
<name>A0AAV5SQP5_9BILA</name>
<evidence type="ECO:0000259" key="3">
    <source>
        <dbReference type="PROSITE" id="PS51670"/>
    </source>
</evidence>
<dbReference type="AlphaFoldDB" id="A0AAV5SQP5"/>
<comment type="caution">
    <text evidence="1">Lacks conserved residue(s) required for the propagation of feature annotation.</text>
</comment>
<evidence type="ECO:0000313" key="4">
    <source>
        <dbReference type="EMBL" id="GMS85516.1"/>
    </source>
</evidence>
<dbReference type="Proteomes" id="UP001432027">
    <property type="component" value="Unassembled WGS sequence"/>
</dbReference>
<dbReference type="InterPro" id="IPR003582">
    <property type="entry name" value="ShKT_dom"/>
</dbReference>
<reference evidence="4" key="1">
    <citation type="submission" date="2023-10" db="EMBL/GenBank/DDBJ databases">
        <title>Genome assembly of Pristionchus species.</title>
        <authorList>
            <person name="Yoshida K."/>
            <person name="Sommer R.J."/>
        </authorList>
    </citation>
    <scope>NUCLEOTIDE SEQUENCE</scope>
    <source>
        <strain evidence="4">RS0144</strain>
    </source>
</reference>
<proteinExistence type="predicted"/>
<evidence type="ECO:0000256" key="2">
    <source>
        <dbReference type="SAM" id="SignalP"/>
    </source>
</evidence>
<feature type="signal peptide" evidence="2">
    <location>
        <begin position="1"/>
        <end position="21"/>
    </location>
</feature>
<protein>
    <recommendedName>
        <fullName evidence="3">ShKT domain-containing protein</fullName>
    </recommendedName>
</protein>
<dbReference type="PANTHER" id="PTHR46707">
    <property type="entry name" value="PROTEIN CBG07468"/>
    <property type="match status" value="1"/>
</dbReference>
<gene>
    <name evidence="4" type="ORF">PENTCL1PPCAC_7691</name>
</gene>
<feature type="non-terminal residue" evidence="4">
    <location>
        <position position="1"/>
    </location>
</feature>
<comment type="caution">
    <text evidence="4">The sequence shown here is derived from an EMBL/GenBank/DDBJ whole genome shotgun (WGS) entry which is preliminary data.</text>
</comment>
<dbReference type="PANTHER" id="PTHR46707:SF1">
    <property type="entry name" value="COEXPRESSED WITH POLYCYSTINS-RELATED"/>
    <property type="match status" value="1"/>
</dbReference>
<evidence type="ECO:0000313" key="5">
    <source>
        <dbReference type="Proteomes" id="UP001432027"/>
    </source>
</evidence>
<dbReference type="SMART" id="SM00254">
    <property type="entry name" value="ShKT"/>
    <property type="match status" value="2"/>
</dbReference>
<feature type="chain" id="PRO_5043405847" description="ShKT domain-containing protein" evidence="2">
    <location>
        <begin position="22"/>
        <end position="224"/>
    </location>
</feature>
<organism evidence="4 5">
    <name type="scientific">Pristionchus entomophagus</name>
    <dbReference type="NCBI Taxonomy" id="358040"/>
    <lineage>
        <taxon>Eukaryota</taxon>
        <taxon>Metazoa</taxon>
        <taxon>Ecdysozoa</taxon>
        <taxon>Nematoda</taxon>
        <taxon>Chromadorea</taxon>
        <taxon>Rhabditida</taxon>
        <taxon>Rhabditina</taxon>
        <taxon>Diplogasteromorpha</taxon>
        <taxon>Diplogasteroidea</taxon>
        <taxon>Neodiplogasteridae</taxon>
        <taxon>Pristionchus</taxon>
    </lineage>
</organism>
<keyword evidence="5" id="KW-1185">Reference proteome</keyword>
<dbReference type="PROSITE" id="PS51670">
    <property type="entry name" value="SHKT"/>
    <property type="match status" value="1"/>
</dbReference>
<keyword evidence="2" id="KW-0732">Signal</keyword>
<feature type="domain" description="ShKT" evidence="3">
    <location>
        <begin position="23"/>
        <end position="59"/>
    </location>
</feature>
<dbReference type="Pfam" id="PF01549">
    <property type="entry name" value="ShK"/>
    <property type="match status" value="2"/>
</dbReference>
<sequence length="224" mass="23481">PDPTAMHTVIVFVTLIASAAAQCTGNDHPNCNSWQRTGFCTNNGVEMVKKYCGVTCGLCTTDGFQTALGGGSNLAGCVDTNANCASWQAKNQFCTNPANSNAMKLQYCCKTCRPSVLGTKTTTAPPTTSTVTKCDNSKLKQECDAAKFPTTDAKDLTTPIKPTAGTNGGLKCEGAQKFVYYGADNKVSVGKELICEGNKLTVVAEDNSKKDLGTSTNVCCATKP</sequence>
<dbReference type="Gene3D" id="1.10.10.1940">
    <property type="match status" value="2"/>
</dbReference>
<accession>A0AAV5SQP5</accession>